<feature type="coiled-coil region" evidence="1">
    <location>
        <begin position="658"/>
        <end position="685"/>
    </location>
</feature>
<dbReference type="EMBL" id="CAXAMM010001225">
    <property type="protein sequence ID" value="CAK8991070.1"/>
    <property type="molecule type" value="Genomic_DNA"/>
</dbReference>
<comment type="caution">
    <text evidence="2">The sequence shown here is derived from an EMBL/GenBank/DDBJ whole genome shotgun (WGS) entry which is preliminary data.</text>
</comment>
<evidence type="ECO:0000313" key="2">
    <source>
        <dbReference type="EMBL" id="CAK8991070.1"/>
    </source>
</evidence>
<dbReference type="Proteomes" id="UP001642464">
    <property type="component" value="Unassembled WGS sequence"/>
</dbReference>
<accession>A0ABP0HQB9</accession>
<keyword evidence="1" id="KW-0175">Coiled coil</keyword>
<name>A0ABP0HQB9_9DINO</name>
<sequence length="930" mass="105077">MTKQDNEYGNYDVITGNFSNMRRHAECKQHRQALASLGLIDVGAEEDAPSLSAFEQVARGRMKGPSALRHGEAGVGGRKKVTHMVQCLGDAVFDLDRRFVATAETIALHTDVRQLKLLVRFRAANMKLEWRKGILGIADLERTTSTALAAALQKMLKDFCQQDEELYNSVLKHIEVLDADGASDEQTSAREIRAMLLKDVKMILKDKAHASRRVLSRPWNVIPELSEAWSMFVGDSSSVVRMIQKSGVLSVKFHERCQAIESVPVSAKRIRNLAFKKQRFDSVSKPLGRGILFLEAVLQTAIWATIHRRSEEDGKNASAFLTWIDEKRIILLGMCADCADAAMGLVRSFDSENHDPAALHFQAERFLSELHYLFNQEAALRAEGYTQHVLLQLKQTRGFLLKGEAKSIGGPGKVNDAMLRECLASMRSYVSLAVEVVNSEFPCYELLGAFKLFDVQQRAQGLALELDADTVKEHGTRLCQVFGLNIDSFLTQYWDHLPIAINEARAHKLENHAAWSSAIRKTSSRSSISQHHPSDTLRLVTMRYLRFHGCSTSGVEQNFSKLQNQITPARDHMDPATYLAEAKLVIDCSESDLKEVCKAAQDSWRKWFGAPRESCWNRLDSGVPRKRQADSEATWFSKRRQHVAENAAMVSREAVKAASASHEQVDRTEEEKENIDKELAFQRSKQMKNQMEAYLDRVLLEREVPPGLRDQVQYFVSNQAENFRRRKADESRMLQIMSPLPPQVDFACHKFYLEDTHWRHSPGFPQTLTLVPDPWRADVCVVADPANPPPNVLWHTALKGGHVVTLSYCIQRSCQGLAYTYGAAILTKRSIFVDDRMAAESPEEAEAVRRMSRLPQSKWRLLSSWEEFASATDKVAGVHLPVKQRREMEVLALTVETVVHHLNRRNVVTKEQFLKGTVRLSCTQRGICGK</sequence>
<reference evidence="2 3" key="1">
    <citation type="submission" date="2024-02" db="EMBL/GenBank/DDBJ databases">
        <authorList>
            <person name="Chen Y."/>
            <person name="Shah S."/>
            <person name="Dougan E. K."/>
            <person name="Thang M."/>
            <person name="Chan C."/>
        </authorList>
    </citation>
    <scope>NUCLEOTIDE SEQUENCE [LARGE SCALE GENOMIC DNA]</scope>
</reference>
<evidence type="ECO:0000313" key="3">
    <source>
        <dbReference type="Proteomes" id="UP001642464"/>
    </source>
</evidence>
<evidence type="ECO:0000256" key="1">
    <source>
        <dbReference type="SAM" id="Coils"/>
    </source>
</evidence>
<gene>
    <name evidence="2" type="ORF">SCF082_LOCUS2505</name>
</gene>
<keyword evidence="3" id="KW-1185">Reference proteome</keyword>
<organism evidence="2 3">
    <name type="scientific">Durusdinium trenchii</name>
    <dbReference type="NCBI Taxonomy" id="1381693"/>
    <lineage>
        <taxon>Eukaryota</taxon>
        <taxon>Sar</taxon>
        <taxon>Alveolata</taxon>
        <taxon>Dinophyceae</taxon>
        <taxon>Suessiales</taxon>
        <taxon>Symbiodiniaceae</taxon>
        <taxon>Durusdinium</taxon>
    </lineage>
</organism>
<protein>
    <submittedName>
        <fullName evidence="2">Uncharacterized protein</fullName>
    </submittedName>
</protein>
<proteinExistence type="predicted"/>